<sequence>MDFAAIIQDKIKKINAYEKIKGISSVMTHIERALMYFENGVKKLDDEYFNDVIYRTNQAYEGILKEAYKVFTQRNLNAITPYRIEEYFSENQVFNERVKNLFSEYRKNWRNSSTHDYSLSFTEEEAVLAINTVMSFIYLLINQISEKIAYNKQMSNMAAAFEQVMGRVNRLKKEFDEYVIDLLLDFTIDMKTGDLSSVINEYEIAGKLNAFLNYTASEIYIYRDITVGEKERYRPDFILEQDGKKIILELKRGLALGGEQAAMEQLQVYLEAARLDTGILFVPGTVIKEYDVKTEKINKDDMFYKLIKITPRGSQ</sequence>
<dbReference type="HOGENOM" id="CLU_876155_0_0_9"/>
<dbReference type="OrthoDB" id="6833870at2"/>
<dbReference type="AlphaFoldDB" id="C8VZN8"/>
<protein>
    <submittedName>
        <fullName evidence="1">Uncharacterized protein</fullName>
    </submittedName>
</protein>
<dbReference type="RefSeq" id="WP_015757720.1">
    <property type="nucleotide sequence ID" value="NC_013216.1"/>
</dbReference>
<dbReference type="EMBL" id="CP001720">
    <property type="protein sequence ID" value="ACV63016.1"/>
    <property type="molecule type" value="Genomic_DNA"/>
</dbReference>
<gene>
    <name evidence="1" type="ordered locus">Dtox_2197</name>
</gene>
<reference evidence="1 2" key="1">
    <citation type="journal article" date="2009" name="Stand. Genomic Sci.">
        <title>Complete genome sequence of Desulfotomaculum acetoxidans type strain (5575).</title>
        <authorList>
            <person name="Spring S."/>
            <person name="Lapidus A."/>
            <person name="Schroder M."/>
            <person name="Gleim D."/>
            <person name="Sims D."/>
            <person name="Meincke L."/>
            <person name="Glavina Del Rio T."/>
            <person name="Tice H."/>
            <person name="Copeland A."/>
            <person name="Cheng J.F."/>
            <person name="Lucas S."/>
            <person name="Chen F."/>
            <person name="Nolan M."/>
            <person name="Bruce D."/>
            <person name="Goodwin L."/>
            <person name="Pitluck S."/>
            <person name="Ivanova N."/>
            <person name="Mavromatis K."/>
            <person name="Mikhailova N."/>
            <person name="Pati A."/>
            <person name="Chen A."/>
            <person name="Palaniappan K."/>
            <person name="Land M."/>
            <person name="Hauser L."/>
            <person name="Chang Y.J."/>
            <person name="Jeffries C.D."/>
            <person name="Chain P."/>
            <person name="Saunders E."/>
            <person name="Brettin T."/>
            <person name="Detter J.C."/>
            <person name="Goker M."/>
            <person name="Bristow J."/>
            <person name="Eisen J.A."/>
            <person name="Markowitz V."/>
            <person name="Hugenholtz P."/>
            <person name="Kyrpides N.C."/>
            <person name="Klenk H.P."/>
            <person name="Han C."/>
        </authorList>
    </citation>
    <scope>NUCLEOTIDE SEQUENCE [LARGE SCALE GENOMIC DNA]</scope>
    <source>
        <strain evidence="2">ATCC 49208 / DSM 771 / VKM B-1644</strain>
    </source>
</reference>
<evidence type="ECO:0000313" key="1">
    <source>
        <dbReference type="EMBL" id="ACV63016.1"/>
    </source>
</evidence>
<evidence type="ECO:0000313" key="2">
    <source>
        <dbReference type="Proteomes" id="UP000002217"/>
    </source>
</evidence>
<proteinExistence type="predicted"/>
<name>C8VZN8_DESAS</name>
<accession>C8VZN8</accession>
<dbReference type="eggNOG" id="ENOG5034289">
    <property type="taxonomic scope" value="Bacteria"/>
</dbReference>
<dbReference type="Proteomes" id="UP000002217">
    <property type="component" value="Chromosome"/>
</dbReference>
<organism evidence="1 2">
    <name type="scientific">Desulfofarcimen acetoxidans (strain ATCC 49208 / DSM 771 / KCTC 5769 / VKM B-1644 / 5575)</name>
    <name type="common">Desulfotomaculum acetoxidans</name>
    <dbReference type="NCBI Taxonomy" id="485916"/>
    <lineage>
        <taxon>Bacteria</taxon>
        <taxon>Bacillati</taxon>
        <taxon>Bacillota</taxon>
        <taxon>Clostridia</taxon>
        <taxon>Eubacteriales</taxon>
        <taxon>Peptococcaceae</taxon>
        <taxon>Desulfofarcimen</taxon>
    </lineage>
</organism>
<dbReference type="KEGG" id="dae:Dtox_2197"/>
<keyword evidence="2" id="KW-1185">Reference proteome</keyword>